<name>A0A2M4DBU7_ANODA</name>
<organism evidence="2">
    <name type="scientific">Anopheles darlingi</name>
    <name type="common">Mosquito</name>
    <dbReference type="NCBI Taxonomy" id="43151"/>
    <lineage>
        <taxon>Eukaryota</taxon>
        <taxon>Metazoa</taxon>
        <taxon>Ecdysozoa</taxon>
        <taxon>Arthropoda</taxon>
        <taxon>Hexapoda</taxon>
        <taxon>Insecta</taxon>
        <taxon>Pterygota</taxon>
        <taxon>Neoptera</taxon>
        <taxon>Endopterygota</taxon>
        <taxon>Diptera</taxon>
        <taxon>Nematocera</taxon>
        <taxon>Culicoidea</taxon>
        <taxon>Culicidae</taxon>
        <taxon>Anophelinae</taxon>
        <taxon>Anopheles</taxon>
    </lineage>
</organism>
<dbReference type="EMBL" id="GGFL01010892">
    <property type="protein sequence ID" value="MBW75070.1"/>
    <property type="molecule type" value="Transcribed_RNA"/>
</dbReference>
<reference evidence="2" key="1">
    <citation type="submission" date="2018-01" db="EMBL/GenBank/DDBJ databases">
        <title>An insight into the sialome of Amazonian anophelines.</title>
        <authorList>
            <person name="Ribeiro J.M."/>
            <person name="Scarpassa V."/>
            <person name="Calvo E."/>
        </authorList>
    </citation>
    <scope>NUCLEOTIDE SEQUENCE</scope>
</reference>
<proteinExistence type="predicted"/>
<dbReference type="AlphaFoldDB" id="A0A2M4DBU7"/>
<evidence type="ECO:0000313" key="2">
    <source>
        <dbReference type="EMBL" id="MBW75070.1"/>
    </source>
</evidence>
<feature type="region of interest" description="Disordered" evidence="1">
    <location>
        <begin position="47"/>
        <end position="66"/>
    </location>
</feature>
<sequence>MRRRTTIPAPKQSGKRQCFCCCCCWSALSGSRAWTRASHLPTIPSFLPAPTSRGHVRKTCSERRGH</sequence>
<evidence type="ECO:0000256" key="1">
    <source>
        <dbReference type="SAM" id="MobiDB-lite"/>
    </source>
</evidence>
<protein>
    <submittedName>
        <fullName evidence="2">Putative secreted protein</fullName>
    </submittedName>
</protein>
<accession>A0A2M4DBU7</accession>